<dbReference type="EMBL" id="RXLP01000014">
    <property type="protein sequence ID" value="TCD54551.1"/>
    <property type="molecule type" value="Genomic_DNA"/>
</dbReference>
<evidence type="ECO:0000256" key="7">
    <source>
        <dbReference type="SAM" id="Phobius"/>
    </source>
</evidence>
<feature type="compositionally biased region" description="Pro residues" evidence="6">
    <location>
        <begin position="531"/>
        <end position="562"/>
    </location>
</feature>
<comment type="caution">
    <text evidence="12">The sequence shown here is derived from an EMBL/GenBank/DDBJ whole genome shotgun (WGS) entry which is preliminary data.</text>
</comment>
<evidence type="ECO:0000313" key="13">
    <source>
        <dbReference type="Proteomes" id="UP000291289"/>
    </source>
</evidence>
<keyword evidence="5" id="KW-0572">Peptidoglycan-anchor</keyword>
<evidence type="ECO:0000313" key="12">
    <source>
        <dbReference type="EMBL" id="TCD54551.1"/>
    </source>
</evidence>
<dbReference type="Pfam" id="PF17961">
    <property type="entry name" value="Big_8"/>
    <property type="match status" value="1"/>
</dbReference>
<dbReference type="InterPro" id="IPR041033">
    <property type="entry name" value="SpaA_PFL_dom_1"/>
</dbReference>
<dbReference type="SUPFAM" id="SSF49478">
    <property type="entry name" value="Cna protein B-type domain"/>
    <property type="match status" value="2"/>
</dbReference>
<dbReference type="Proteomes" id="UP000291289">
    <property type="component" value="Unassembled WGS sequence"/>
</dbReference>
<feature type="domain" description="SDR-like Ig" evidence="11">
    <location>
        <begin position="68"/>
        <end position="156"/>
    </location>
</feature>
<feature type="transmembrane region" description="Helical" evidence="7">
    <location>
        <begin position="577"/>
        <end position="597"/>
    </location>
</feature>
<dbReference type="Gene3D" id="2.60.40.1140">
    <property type="entry name" value="Collagen-binding surface protein Cna, B-type domain"/>
    <property type="match status" value="1"/>
</dbReference>
<dbReference type="Pfam" id="PF05738">
    <property type="entry name" value="Cna_B"/>
    <property type="match status" value="1"/>
</dbReference>
<reference evidence="12 13" key="1">
    <citation type="submission" date="2018-12" db="EMBL/GenBank/DDBJ databases">
        <title>Alloscrdovia theropitheci sp. nov: a novel taxon from the feces of the bleeding-herat monkey (Theropithecus geleda).</title>
        <authorList>
            <person name="Modesto M."/>
        </authorList>
    </citation>
    <scope>NUCLEOTIDE SEQUENCE [LARGE SCALE GENOMIC DNA]</scope>
    <source>
        <strain evidence="12 13">GLDI4/2</strain>
    </source>
</reference>
<keyword evidence="13" id="KW-1185">Reference proteome</keyword>
<dbReference type="AlphaFoldDB" id="A0A4R0QY97"/>
<evidence type="ECO:0000256" key="3">
    <source>
        <dbReference type="ARBA" id="ARBA00022525"/>
    </source>
</evidence>
<name>A0A4R0QY97_9BIFI</name>
<dbReference type="InterPro" id="IPR041171">
    <property type="entry name" value="SDR_Ig"/>
</dbReference>
<evidence type="ECO:0000259" key="11">
    <source>
        <dbReference type="Pfam" id="PF17961"/>
    </source>
</evidence>
<feature type="region of interest" description="Disordered" evidence="6">
    <location>
        <begin position="531"/>
        <end position="569"/>
    </location>
</feature>
<dbReference type="Pfam" id="PF05737">
    <property type="entry name" value="Collagen_bind"/>
    <property type="match status" value="1"/>
</dbReference>
<comment type="subcellular location">
    <subcellularLocation>
        <location evidence="1">Secreted</location>
        <location evidence="1">Cell wall</location>
        <topology evidence="1">Peptidoglycan-anchor</topology>
    </subcellularLocation>
</comment>
<keyword evidence="7" id="KW-0812">Transmembrane</keyword>
<dbReference type="InterPro" id="IPR013783">
    <property type="entry name" value="Ig-like_fold"/>
</dbReference>
<dbReference type="InterPro" id="IPR011252">
    <property type="entry name" value="Fibrogen-bd_dom1"/>
</dbReference>
<keyword evidence="4" id="KW-0732">Signal</keyword>
<organism evidence="12 13">
    <name type="scientific">Alloscardovia theropitheci</name>
    <dbReference type="NCBI Taxonomy" id="2496842"/>
    <lineage>
        <taxon>Bacteria</taxon>
        <taxon>Bacillati</taxon>
        <taxon>Actinomycetota</taxon>
        <taxon>Actinomycetes</taxon>
        <taxon>Bifidobacteriales</taxon>
        <taxon>Bifidobacteriaceae</taxon>
        <taxon>Alloscardovia</taxon>
    </lineage>
</organism>
<evidence type="ECO:0000259" key="10">
    <source>
        <dbReference type="Pfam" id="PF17802"/>
    </source>
</evidence>
<feature type="domain" description="CNA-B" evidence="9">
    <location>
        <begin position="435"/>
        <end position="523"/>
    </location>
</feature>
<evidence type="ECO:0000256" key="1">
    <source>
        <dbReference type="ARBA" id="ARBA00004168"/>
    </source>
</evidence>
<evidence type="ECO:0000256" key="5">
    <source>
        <dbReference type="ARBA" id="ARBA00023088"/>
    </source>
</evidence>
<keyword evidence="2" id="KW-0134">Cell wall</keyword>
<dbReference type="SUPFAM" id="SSF49401">
    <property type="entry name" value="Bacterial adhesins"/>
    <property type="match status" value="2"/>
</dbReference>
<sequence>MTSHVVHAHMRKLAASLIGLLSLIALVFTTTPIHAQAAQISDIVTQISLTDSSGAVVNSGNNTNIQHLRIDFRLPDYAVQEGDTSTITLPQEFVFADATSFDVTTPDGSAVVAHVTINPQTHSATMTYTDYPSQHSDTIGTLNLSTRIDTDNVTTERTFPVVVYVGQDSFSLGNFNYTGFRGESGQSQFVKWAWRTNDDAGKNIIHYAIRVNPLGPYYDNVTVHDTIQSQGMSYKKDSFSIHRGNWYFDNGQWSMPYYDDQTGLTPTFSADDHSFEINFGVTGPAGYLVQYDVELDSTPHANDIFNNSASLTYGNNNVYATDNALYTWQGASGEATGNQYTVNIEKTDELGSPLEGAVFSLTRENSTDEIARVTTDAQGKASIPALIRDSYILSEIQAPTGYSLAQPIRINANQFDANTHTAQIRVIDRAMTSLEVTKNWDDDSNSQGIRPQSISLQLLANGSPHGNPVAIQSADNWTYTFKDLPARDANNNLITYTVREVNVPSGYIAHINKTDSTHVTITNSLTPIIPHIPPSPGVPPATPPTPPTPPATPPVATPPTPKTPHKPAQLARTGIDITWLLSMSCTMILIVSLAFALRKILRTRYQ</sequence>
<proteinExistence type="predicted"/>
<dbReference type="InterPro" id="IPR008456">
    <property type="entry name" value="Collagen-bd_dom"/>
</dbReference>
<evidence type="ECO:0000259" key="8">
    <source>
        <dbReference type="Pfam" id="PF05737"/>
    </source>
</evidence>
<gene>
    <name evidence="12" type="ORF">EJ419_02835</name>
</gene>
<dbReference type="Gene3D" id="2.60.40.1280">
    <property type="match status" value="1"/>
</dbReference>
<dbReference type="GO" id="GO:0007155">
    <property type="term" value="P:cell adhesion"/>
    <property type="evidence" value="ECO:0007669"/>
    <property type="project" value="InterPro"/>
</dbReference>
<protein>
    <submittedName>
        <fullName evidence="12">Cna B-type domain-containing protein</fullName>
    </submittedName>
</protein>
<evidence type="ECO:0000259" key="9">
    <source>
        <dbReference type="Pfam" id="PF05738"/>
    </source>
</evidence>
<dbReference type="GO" id="GO:0005518">
    <property type="term" value="F:collagen binding"/>
    <property type="evidence" value="ECO:0007669"/>
    <property type="project" value="InterPro"/>
</dbReference>
<accession>A0A4R0QY97</accession>
<dbReference type="OrthoDB" id="134475at2"/>
<dbReference type="InterPro" id="IPR008966">
    <property type="entry name" value="Adhesion_dom_sf"/>
</dbReference>
<evidence type="ECO:0000256" key="2">
    <source>
        <dbReference type="ARBA" id="ARBA00022512"/>
    </source>
</evidence>
<dbReference type="Pfam" id="PF17802">
    <property type="entry name" value="SpaA"/>
    <property type="match status" value="1"/>
</dbReference>
<feature type="domain" description="Collagen binding" evidence="8">
    <location>
        <begin position="198"/>
        <end position="315"/>
    </location>
</feature>
<dbReference type="Gene3D" id="2.60.40.740">
    <property type="match status" value="1"/>
</dbReference>
<evidence type="ECO:0000256" key="6">
    <source>
        <dbReference type="SAM" id="MobiDB-lite"/>
    </source>
</evidence>
<dbReference type="GO" id="GO:0005975">
    <property type="term" value="P:carbohydrate metabolic process"/>
    <property type="evidence" value="ECO:0007669"/>
    <property type="project" value="UniProtKB-ARBA"/>
</dbReference>
<keyword evidence="7" id="KW-1133">Transmembrane helix</keyword>
<keyword evidence="3" id="KW-0964">Secreted</keyword>
<dbReference type="CDD" id="cd00222">
    <property type="entry name" value="CollagenBindB"/>
    <property type="match status" value="1"/>
</dbReference>
<dbReference type="RefSeq" id="WP_131283411.1">
    <property type="nucleotide sequence ID" value="NZ_RXLP01000014.1"/>
</dbReference>
<dbReference type="Gene3D" id="2.60.40.10">
    <property type="entry name" value="Immunoglobulins"/>
    <property type="match status" value="1"/>
</dbReference>
<evidence type="ECO:0000256" key="4">
    <source>
        <dbReference type="ARBA" id="ARBA00022729"/>
    </source>
</evidence>
<keyword evidence="7" id="KW-0472">Membrane</keyword>
<feature type="domain" description="SpaA-like prealbumin fold" evidence="10">
    <location>
        <begin position="341"/>
        <end position="414"/>
    </location>
</feature>
<dbReference type="InterPro" id="IPR008454">
    <property type="entry name" value="Collagen-bd_Cna-like_B-typ_dom"/>
</dbReference>